<feature type="signal peptide" evidence="7">
    <location>
        <begin position="1"/>
        <end position="37"/>
    </location>
</feature>
<comment type="cofactor">
    <cofactor evidence="1">
        <name>FAD</name>
        <dbReference type="ChEBI" id="CHEBI:57692"/>
    </cofactor>
</comment>
<dbReference type="RefSeq" id="WP_310472358.1">
    <property type="nucleotide sequence ID" value="NZ_CP136522.1"/>
</dbReference>
<proteinExistence type="inferred from homology"/>
<evidence type="ECO:0000256" key="2">
    <source>
        <dbReference type="ARBA" id="ARBA00004196"/>
    </source>
</evidence>
<dbReference type="NCBIfam" id="TIGR01409">
    <property type="entry name" value="TAT_signal_seq"/>
    <property type="match status" value="1"/>
</dbReference>
<evidence type="ECO:0000256" key="5">
    <source>
        <dbReference type="ARBA" id="ARBA00022827"/>
    </source>
</evidence>
<evidence type="ECO:0000259" key="8">
    <source>
        <dbReference type="Pfam" id="PF00890"/>
    </source>
</evidence>
<sequence length="509" mass="54577">MSNNIKNNLSRRDFLKAGGAATAATGLSLAGISSATAATCSTLPEKWDETYDVVVVGSGFAGLSAAIEAKNANASTVVLEKMPVPGGNSTINGGCIAVVGSDVQKARGITDSVDAMMGDMLKAGLGLNYPLQARIVAERTNEAYEWCKNYLGVKFKDKITQFGGHSIPRSLTTQNQSGSGIILPMLAKAKELDIHVKTKVYVKKLINDEQGRIVGLEVITRFKPGKETSTKTKFIKAKKGVVMANGGFAADVNYRSSQDPRLDEKLRSTNHSGATAECLKEMVRIGANPVQLSWVQLGPWTSPEEKGFGMAPLFATYSAFAHGIMVSPKTGERFVNELADRKVRADAIVKTGDIGIAFCDSIGASHSSHVMDKLLGRKVVLTFDTFEELAAHYKIPVKALLAQIERYNSYVEKNIDPEFGKPFSMKQVAIKKAPFYAVRLWPKAHHTMGGVEIDTKARVMNMVTRDVIPGLFACGEATGGTHGACRLGTVAVPDCLVFGRIAGQNAAKA</sequence>
<evidence type="ECO:0000313" key="9">
    <source>
        <dbReference type="EMBL" id="WOT04721.1"/>
    </source>
</evidence>
<comment type="subcellular location">
    <subcellularLocation>
        <location evidence="2">Cell envelope</location>
    </subcellularLocation>
</comment>
<dbReference type="InterPro" id="IPR036188">
    <property type="entry name" value="FAD/NAD-bd_sf"/>
</dbReference>
<keyword evidence="3 7" id="KW-0285">Flavoprotein</keyword>
<evidence type="ECO:0000313" key="10">
    <source>
        <dbReference type="Proteomes" id="UP001529491"/>
    </source>
</evidence>
<dbReference type="SUPFAM" id="SSF56425">
    <property type="entry name" value="Succinate dehydrogenase/fumarate reductase flavoprotein, catalytic domain"/>
    <property type="match status" value="1"/>
</dbReference>
<dbReference type="Proteomes" id="UP001529491">
    <property type="component" value="Chromosome"/>
</dbReference>
<dbReference type="InterPro" id="IPR050315">
    <property type="entry name" value="FAD-oxidoreductase_2"/>
</dbReference>
<evidence type="ECO:0000256" key="3">
    <source>
        <dbReference type="ARBA" id="ARBA00022630"/>
    </source>
</evidence>
<keyword evidence="10" id="KW-1185">Reference proteome</keyword>
<keyword evidence="4 7" id="KW-0732">Signal</keyword>
<protein>
    <submittedName>
        <fullName evidence="9">Flavocytochrome c</fullName>
    </submittedName>
</protein>
<dbReference type="Pfam" id="PF00890">
    <property type="entry name" value="FAD_binding_2"/>
    <property type="match status" value="1"/>
</dbReference>
<dbReference type="Pfam" id="PF10518">
    <property type="entry name" value="TAT_signal"/>
    <property type="match status" value="1"/>
</dbReference>
<dbReference type="InterPro" id="IPR019546">
    <property type="entry name" value="TAT_signal_bac_arc"/>
</dbReference>
<dbReference type="NCBIfam" id="TIGR01813">
    <property type="entry name" value="flavo_cyto_c"/>
    <property type="match status" value="1"/>
</dbReference>
<dbReference type="PROSITE" id="PS51318">
    <property type="entry name" value="TAT"/>
    <property type="match status" value="1"/>
</dbReference>
<dbReference type="InterPro" id="IPR010960">
    <property type="entry name" value="Flavocytochrome_c"/>
</dbReference>
<evidence type="ECO:0000256" key="4">
    <source>
        <dbReference type="ARBA" id="ARBA00022729"/>
    </source>
</evidence>
<dbReference type="EMBL" id="CP136522">
    <property type="protein sequence ID" value="WOT04721.1"/>
    <property type="molecule type" value="Genomic_DNA"/>
</dbReference>
<organism evidence="9 10">
    <name type="scientific">Shewanella youngdeokensis</name>
    <dbReference type="NCBI Taxonomy" id="2999068"/>
    <lineage>
        <taxon>Bacteria</taxon>
        <taxon>Pseudomonadati</taxon>
        <taxon>Pseudomonadota</taxon>
        <taxon>Gammaproteobacteria</taxon>
        <taxon>Alteromonadales</taxon>
        <taxon>Shewanellaceae</taxon>
        <taxon>Shewanella</taxon>
    </lineage>
</organism>
<keyword evidence="6 7" id="KW-0560">Oxidoreductase</keyword>
<dbReference type="Gene3D" id="3.90.700.10">
    <property type="entry name" value="Succinate dehydrogenase/fumarate reductase flavoprotein, catalytic domain"/>
    <property type="match status" value="1"/>
</dbReference>
<dbReference type="SUPFAM" id="SSF51905">
    <property type="entry name" value="FAD/NAD(P)-binding domain"/>
    <property type="match status" value="1"/>
</dbReference>
<name>A0ABZ0JYU7_9GAMM</name>
<dbReference type="PANTHER" id="PTHR43400:SF7">
    <property type="entry name" value="FAD-DEPENDENT OXIDOREDUCTASE 2 FAD BINDING DOMAIN-CONTAINING PROTEIN"/>
    <property type="match status" value="1"/>
</dbReference>
<dbReference type="Gene3D" id="3.50.50.60">
    <property type="entry name" value="FAD/NAD(P)-binding domain"/>
    <property type="match status" value="1"/>
</dbReference>
<accession>A0ABZ0JYU7</accession>
<feature type="domain" description="FAD-dependent oxidoreductase 2 FAD-binding" evidence="8">
    <location>
        <begin position="52"/>
        <end position="490"/>
    </location>
</feature>
<evidence type="ECO:0000256" key="1">
    <source>
        <dbReference type="ARBA" id="ARBA00001974"/>
    </source>
</evidence>
<dbReference type="InterPro" id="IPR006311">
    <property type="entry name" value="TAT_signal"/>
</dbReference>
<reference evidence="9 10" key="1">
    <citation type="submission" date="2023-10" db="EMBL/GenBank/DDBJ databases">
        <title>Complete genome sequence of Shewanella sp. DAU334.</title>
        <authorList>
            <person name="Lee Y.-S."/>
            <person name="Jeong H.-R."/>
            <person name="Hwang E.-J."/>
            <person name="Choi Y.-L."/>
            <person name="Kim G.-D."/>
        </authorList>
    </citation>
    <scope>NUCLEOTIDE SEQUENCE [LARGE SCALE GENOMIC DNA]</scope>
    <source>
        <strain evidence="9 10">DAU334</strain>
    </source>
</reference>
<evidence type="ECO:0000256" key="7">
    <source>
        <dbReference type="RuleBase" id="RU366062"/>
    </source>
</evidence>
<feature type="chain" id="PRO_5045008557" evidence="7">
    <location>
        <begin position="38"/>
        <end position="509"/>
    </location>
</feature>
<dbReference type="PRINTS" id="PR00368">
    <property type="entry name" value="FADPNR"/>
</dbReference>
<keyword evidence="5 7" id="KW-0274">FAD</keyword>
<evidence type="ECO:0000256" key="6">
    <source>
        <dbReference type="ARBA" id="ARBA00023002"/>
    </source>
</evidence>
<dbReference type="InterPro" id="IPR003953">
    <property type="entry name" value="FAD-dep_OxRdtase_2_FAD-bd"/>
</dbReference>
<gene>
    <name evidence="9" type="ORF">RGE70_15590</name>
</gene>
<comment type="similarity">
    <text evidence="7">Belongs to the FAD-dependent oxidoreductase 2 family. FRD/SDH subfamily.</text>
</comment>
<dbReference type="InterPro" id="IPR027477">
    <property type="entry name" value="Succ_DH/fumarate_Rdtase_cat_sf"/>
</dbReference>
<dbReference type="PANTHER" id="PTHR43400">
    <property type="entry name" value="FUMARATE REDUCTASE"/>
    <property type="match status" value="1"/>
</dbReference>